<evidence type="ECO:0000313" key="1">
    <source>
        <dbReference type="EMBL" id="MBA4492750.1"/>
    </source>
</evidence>
<accession>A0A7W1WMU9</accession>
<dbReference type="Proteomes" id="UP000535491">
    <property type="component" value="Unassembled WGS sequence"/>
</dbReference>
<proteinExistence type="predicted"/>
<reference evidence="1 2" key="1">
    <citation type="submission" date="2020-07" db="EMBL/GenBank/DDBJ databases">
        <authorList>
            <person name="Feng H."/>
        </authorList>
    </citation>
    <scope>NUCLEOTIDE SEQUENCE [LARGE SCALE GENOMIC DNA]</scope>
    <source>
        <strain evidence="2">s-10</strain>
    </source>
</reference>
<keyword evidence="2" id="KW-1185">Reference proteome</keyword>
<dbReference type="RefSeq" id="WP_181749989.1">
    <property type="nucleotide sequence ID" value="NZ_JACEIQ010000001.1"/>
</dbReference>
<organism evidence="1 2">
    <name type="scientific">Paenactinomyces guangxiensis</name>
    <dbReference type="NCBI Taxonomy" id="1490290"/>
    <lineage>
        <taxon>Bacteria</taxon>
        <taxon>Bacillati</taxon>
        <taxon>Bacillota</taxon>
        <taxon>Bacilli</taxon>
        <taxon>Bacillales</taxon>
        <taxon>Thermoactinomycetaceae</taxon>
        <taxon>Paenactinomyces</taxon>
    </lineage>
</organism>
<evidence type="ECO:0000313" key="2">
    <source>
        <dbReference type="Proteomes" id="UP000535491"/>
    </source>
</evidence>
<sequence length="192" mass="22600">MRKVMERLEKLKEKAEGTIFEEIVHSEVESYKKQKQKELKKANINNKWIDQADELFNLYLKICEEYKPQIEPFVSKVELEDRREEEGVVRFTVTNFKDSSLSLQCADLHTLDDYQKLENDQFVETLDEEKEEGGVEFYFNPGETVEEVKYSDIFNTGEPLTALTKIVEPLILELFRKTFDIESLIQIESDAE</sequence>
<dbReference type="AlphaFoldDB" id="A0A7W1WMU9"/>
<gene>
    <name evidence="1" type="ORF">H1191_00285</name>
</gene>
<name>A0A7W1WMU9_9BACL</name>
<dbReference type="EMBL" id="JACEIQ010000001">
    <property type="protein sequence ID" value="MBA4492750.1"/>
    <property type="molecule type" value="Genomic_DNA"/>
</dbReference>
<comment type="caution">
    <text evidence="1">The sequence shown here is derived from an EMBL/GenBank/DDBJ whole genome shotgun (WGS) entry which is preliminary data.</text>
</comment>
<protein>
    <submittedName>
        <fullName evidence="1">Uncharacterized protein</fullName>
    </submittedName>
</protein>